<dbReference type="EMBL" id="BOMI01000165">
    <property type="protein sequence ID" value="GID79275.1"/>
    <property type="molecule type" value="Genomic_DNA"/>
</dbReference>
<evidence type="ECO:0008006" key="5">
    <source>
        <dbReference type="Google" id="ProtNLM"/>
    </source>
</evidence>
<dbReference type="Pfam" id="PF19560">
    <property type="entry name" value="DUF6082"/>
    <property type="match status" value="1"/>
</dbReference>
<keyword evidence="2" id="KW-1133">Transmembrane helix</keyword>
<name>A0ABQ3YHL4_9ACTN</name>
<dbReference type="InterPro" id="IPR045728">
    <property type="entry name" value="DUF6082"/>
</dbReference>
<keyword evidence="2" id="KW-0472">Membrane</keyword>
<keyword evidence="4" id="KW-1185">Reference proteome</keyword>
<gene>
    <name evidence="3" type="ORF">Ade02nite_79160</name>
</gene>
<feature type="transmembrane region" description="Helical" evidence="2">
    <location>
        <begin position="15"/>
        <end position="42"/>
    </location>
</feature>
<sequence>MTTADSRTAEHTGTFVRWVLVTMCVAGFAAAMVSVILAPLLLIRLSAPGDDYSRASDIGQAYGAASAVIATLTLAVVMAGLAVQHRQLRNERVRSMLGSTEELVKIAMDEPVYRQCWGARVAPEGLDEDLFYYCNRILKAWKQGWDLREMSETQTRRFLANFFDSEVPRRFWELHGDWHETVKARSRREQFLAIVNEEYLRATKGGPPSRARETREPPARTSSKSRRQNTVEHDYLNGRRVVP</sequence>
<evidence type="ECO:0000256" key="2">
    <source>
        <dbReference type="SAM" id="Phobius"/>
    </source>
</evidence>
<reference evidence="3 4" key="1">
    <citation type="submission" date="2021-01" db="EMBL/GenBank/DDBJ databases">
        <title>Whole genome shotgun sequence of Actinoplanes deccanensis NBRC 13994.</title>
        <authorList>
            <person name="Komaki H."/>
            <person name="Tamura T."/>
        </authorList>
    </citation>
    <scope>NUCLEOTIDE SEQUENCE [LARGE SCALE GENOMIC DNA]</scope>
    <source>
        <strain evidence="3 4">NBRC 13994</strain>
    </source>
</reference>
<dbReference type="RefSeq" id="WP_203775248.1">
    <property type="nucleotide sequence ID" value="NZ_BAAABO010000011.1"/>
</dbReference>
<protein>
    <recommendedName>
        <fullName evidence="5">DUF4760 domain-containing protein</fullName>
    </recommendedName>
</protein>
<feature type="transmembrane region" description="Helical" evidence="2">
    <location>
        <begin position="62"/>
        <end position="83"/>
    </location>
</feature>
<organism evidence="3 4">
    <name type="scientific">Paractinoplanes deccanensis</name>
    <dbReference type="NCBI Taxonomy" id="113561"/>
    <lineage>
        <taxon>Bacteria</taxon>
        <taxon>Bacillati</taxon>
        <taxon>Actinomycetota</taxon>
        <taxon>Actinomycetes</taxon>
        <taxon>Micromonosporales</taxon>
        <taxon>Micromonosporaceae</taxon>
        <taxon>Paractinoplanes</taxon>
    </lineage>
</organism>
<comment type="caution">
    <text evidence="3">The sequence shown here is derived from an EMBL/GenBank/DDBJ whole genome shotgun (WGS) entry which is preliminary data.</text>
</comment>
<proteinExistence type="predicted"/>
<dbReference type="Proteomes" id="UP000609879">
    <property type="component" value="Unassembled WGS sequence"/>
</dbReference>
<evidence type="ECO:0000313" key="3">
    <source>
        <dbReference type="EMBL" id="GID79275.1"/>
    </source>
</evidence>
<evidence type="ECO:0000313" key="4">
    <source>
        <dbReference type="Proteomes" id="UP000609879"/>
    </source>
</evidence>
<feature type="region of interest" description="Disordered" evidence="1">
    <location>
        <begin position="203"/>
        <end position="243"/>
    </location>
</feature>
<accession>A0ABQ3YHL4</accession>
<keyword evidence="2" id="KW-0812">Transmembrane</keyword>
<evidence type="ECO:0000256" key="1">
    <source>
        <dbReference type="SAM" id="MobiDB-lite"/>
    </source>
</evidence>